<dbReference type="GO" id="GO:0004674">
    <property type="term" value="F:protein serine/threonine kinase activity"/>
    <property type="evidence" value="ECO:0007669"/>
    <property type="project" value="UniProtKB-EC"/>
</dbReference>
<evidence type="ECO:0000313" key="5">
    <source>
        <dbReference type="WBParaSite" id="EVEC_0001217901-mRNA-1"/>
    </source>
</evidence>
<dbReference type="OrthoDB" id="5871645at2759"/>
<keyword evidence="4" id="KW-1185">Reference proteome</keyword>
<dbReference type="STRING" id="51028.A0A0N4VMM1"/>
<dbReference type="Gene3D" id="1.10.510.10">
    <property type="entry name" value="Transferase(Phosphotransferase) domain 1"/>
    <property type="match status" value="1"/>
</dbReference>
<evidence type="ECO:0000259" key="2">
    <source>
        <dbReference type="PROSITE" id="PS50011"/>
    </source>
</evidence>
<organism evidence="5">
    <name type="scientific">Enterobius vermicularis</name>
    <name type="common">Human pinworm</name>
    <dbReference type="NCBI Taxonomy" id="51028"/>
    <lineage>
        <taxon>Eukaryota</taxon>
        <taxon>Metazoa</taxon>
        <taxon>Ecdysozoa</taxon>
        <taxon>Nematoda</taxon>
        <taxon>Chromadorea</taxon>
        <taxon>Rhabditida</taxon>
        <taxon>Spirurina</taxon>
        <taxon>Oxyuridomorpha</taxon>
        <taxon>Oxyuroidea</taxon>
        <taxon>Oxyuridae</taxon>
        <taxon>Enterobius</taxon>
    </lineage>
</organism>
<dbReference type="EC" id="2.7.11.1" evidence="1"/>
<dbReference type="InterPro" id="IPR011009">
    <property type="entry name" value="Kinase-like_dom_sf"/>
</dbReference>
<protein>
    <recommendedName>
        <fullName evidence="1">non-specific serine/threonine protein kinase</fullName>
        <ecNumber evidence="1">2.7.11.1</ecNumber>
    </recommendedName>
</protein>
<dbReference type="InterPro" id="IPR050235">
    <property type="entry name" value="CK1_Ser-Thr_kinase"/>
</dbReference>
<dbReference type="GO" id="GO:0005524">
    <property type="term" value="F:ATP binding"/>
    <property type="evidence" value="ECO:0007669"/>
    <property type="project" value="InterPro"/>
</dbReference>
<evidence type="ECO:0000256" key="1">
    <source>
        <dbReference type="ARBA" id="ARBA00012513"/>
    </source>
</evidence>
<dbReference type="PROSITE" id="PS00108">
    <property type="entry name" value="PROTEIN_KINASE_ST"/>
    <property type="match status" value="1"/>
</dbReference>
<accession>A0A0N4VMM1</accession>
<reference evidence="5" key="1">
    <citation type="submission" date="2017-02" db="UniProtKB">
        <authorList>
            <consortium name="WormBaseParasite"/>
        </authorList>
    </citation>
    <scope>IDENTIFICATION</scope>
</reference>
<evidence type="ECO:0000313" key="3">
    <source>
        <dbReference type="EMBL" id="VDD96666.1"/>
    </source>
</evidence>
<evidence type="ECO:0000313" key="4">
    <source>
        <dbReference type="Proteomes" id="UP000274131"/>
    </source>
</evidence>
<dbReference type="AlphaFoldDB" id="A0A0N4VMM1"/>
<gene>
    <name evidence="3" type="ORF">EVEC_LOCUS11417</name>
</gene>
<dbReference type="EMBL" id="UXUI01012012">
    <property type="protein sequence ID" value="VDD96666.1"/>
    <property type="molecule type" value="Genomic_DNA"/>
</dbReference>
<proteinExistence type="predicted"/>
<dbReference type="WBParaSite" id="EVEC_0001217901-mRNA-1">
    <property type="protein sequence ID" value="EVEC_0001217901-mRNA-1"/>
    <property type="gene ID" value="EVEC_0001217901"/>
</dbReference>
<feature type="domain" description="Protein kinase" evidence="2">
    <location>
        <begin position="1"/>
        <end position="200"/>
    </location>
</feature>
<dbReference type="Proteomes" id="UP000274131">
    <property type="component" value="Unassembled WGS sequence"/>
</dbReference>
<dbReference type="Pfam" id="PF00069">
    <property type="entry name" value="Pkinase"/>
    <property type="match status" value="1"/>
</dbReference>
<dbReference type="PANTHER" id="PTHR11909">
    <property type="entry name" value="CASEIN KINASE-RELATED"/>
    <property type="match status" value="1"/>
</dbReference>
<dbReference type="InterPro" id="IPR008271">
    <property type="entry name" value="Ser/Thr_kinase_AS"/>
</dbReference>
<reference evidence="3 4" key="2">
    <citation type="submission" date="2018-10" db="EMBL/GenBank/DDBJ databases">
        <authorList>
            <consortium name="Pathogen Informatics"/>
        </authorList>
    </citation>
    <scope>NUCLEOTIDE SEQUENCE [LARGE SCALE GENOMIC DNA]</scope>
</reference>
<sequence length="200" mass="22828">MEIYQGKILLVHCFRYRIVQKISFGSYGSIYSAVDVHTNKDVAVKFEIGNIISSSKNSYAKIVSNLCHIAFTIVSLADQMLLRIWSLHSRGFIHRDIKPENFLMGIGDSENTCFLVDFGLVSSSGLYRDGEKLNHIPFRRGKSLVGTVKYASVNSHNGLELSRRDDLESLGYIIIEFINRELPWKVILIEGYLFFIWTVI</sequence>
<dbReference type="SMART" id="SM00220">
    <property type="entry name" value="S_TKc"/>
    <property type="match status" value="1"/>
</dbReference>
<dbReference type="SUPFAM" id="SSF56112">
    <property type="entry name" value="Protein kinase-like (PK-like)"/>
    <property type="match status" value="1"/>
</dbReference>
<dbReference type="InterPro" id="IPR000719">
    <property type="entry name" value="Prot_kinase_dom"/>
</dbReference>
<name>A0A0N4VMM1_ENTVE</name>
<dbReference type="PROSITE" id="PS50011">
    <property type="entry name" value="PROTEIN_KINASE_DOM"/>
    <property type="match status" value="1"/>
</dbReference>